<dbReference type="Proteomes" id="UP000248749">
    <property type="component" value="Unassembled WGS sequence"/>
</dbReference>
<organism evidence="2 3">
    <name type="scientific">Micromonospora deserti</name>
    <dbReference type="NCBI Taxonomy" id="2070366"/>
    <lineage>
        <taxon>Bacteria</taxon>
        <taxon>Bacillati</taxon>
        <taxon>Actinomycetota</taxon>
        <taxon>Actinomycetes</taxon>
        <taxon>Micromonosporales</taxon>
        <taxon>Micromonosporaceae</taxon>
        <taxon>Micromonospora</taxon>
    </lineage>
</organism>
<dbReference type="AlphaFoldDB" id="A0A2W2CGD1"/>
<evidence type="ECO:0000313" key="2">
    <source>
        <dbReference type="EMBL" id="PZF91984.1"/>
    </source>
</evidence>
<name>A0A2W2CGD1_9ACTN</name>
<feature type="region of interest" description="Disordered" evidence="1">
    <location>
        <begin position="1"/>
        <end position="36"/>
    </location>
</feature>
<dbReference type="NCBIfam" id="TIGR04268">
    <property type="entry name" value="FxSxx-COOH"/>
    <property type="match status" value="1"/>
</dbReference>
<reference evidence="2 3" key="1">
    <citation type="submission" date="2018-01" db="EMBL/GenBank/DDBJ databases">
        <title>Draft genome sequence of Salinispora sp. 13K206.</title>
        <authorList>
            <person name="Sahin N."/>
            <person name="Saygin H."/>
            <person name="Ay H."/>
        </authorList>
    </citation>
    <scope>NUCLEOTIDE SEQUENCE [LARGE SCALE GENOMIC DNA]</scope>
    <source>
        <strain evidence="2 3">13K206</strain>
    </source>
</reference>
<sequence>MRRTVIMSTLSGSGHRSMSGRRRRGPCAAAHGDRRWSGMDTGEAELRSDLIDLAELDFAELDALPGSVLVAALRRLERRSTALGDQYAGFESALDGDD</sequence>
<evidence type="ECO:0000256" key="1">
    <source>
        <dbReference type="SAM" id="MobiDB-lite"/>
    </source>
</evidence>
<comment type="caution">
    <text evidence="2">The sequence shown here is derived from an EMBL/GenBank/DDBJ whole genome shotgun (WGS) entry which is preliminary data.</text>
</comment>
<proteinExistence type="predicted"/>
<accession>A0A2W2CGD1</accession>
<gene>
    <name evidence="2" type="primary">fxsA</name>
    <name evidence="2" type="ORF">C1I99_22500</name>
</gene>
<dbReference type="InterPro" id="IPR026334">
    <property type="entry name" value="FxSxx-COOH"/>
</dbReference>
<protein>
    <submittedName>
        <fullName evidence="2">FXSXX-COOH protein</fullName>
    </submittedName>
</protein>
<keyword evidence="3" id="KW-1185">Reference proteome</keyword>
<feature type="compositionally biased region" description="Polar residues" evidence="1">
    <location>
        <begin position="1"/>
        <end position="10"/>
    </location>
</feature>
<dbReference type="EMBL" id="POUB01000189">
    <property type="protein sequence ID" value="PZF91984.1"/>
    <property type="molecule type" value="Genomic_DNA"/>
</dbReference>
<evidence type="ECO:0000313" key="3">
    <source>
        <dbReference type="Proteomes" id="UP000248749"/>
    </source>
</evidence>